<reference evidence="1 2" key="1">
    <citation type="journal article" date="2016" name="Nat. Commun.">
        <title>Thousands of microbial genomes shed light on interconnected biogeochemical processes in an aquifer system.</title>
        <authorList>
            <person name="Anantharaman K."/>
            <person name="Brown C.T."/>
            <person name="Hug L.A."/>
            <person name="Sharon I."/>
            <person name="Castelle C.J."/>
            <person name="Probst A.J."/>
            <person name="Thomas B.C."/>
            <person name="Singh A."/>
            <person name="Wilkins M.J."/>
            <person name="Karaoz U."/>
            <person name="Brodie E.L."/>
            <person name="Williams K.H."/>
            <person name="Hubbard S.S."/>
            <person name="Banfield J.F."/>
        </authorList>
    </citation>
    <scope>NUCLEOTIDE SEQUENCE [LARGE SCALE GENOMIC DNA]</scope>
</reference>
<evidence type="ECO:0000313" key="2">
    <source>
        <dbReference type="Proteomes" id="UP000176996"/>
    </source>
</evidence>
<gene>
    <name evidence="1" type="ORF">A3A21_01675</name>
</gene>
<accession>A0A1F6BTL8</accession>
<name>A0A1F6BTL8_9BACT</name>
<dbReference type="AlphaFoldDB" id="A0A1F6BTL8"/>
<dbReference type="Proteomes" id="UP000176996">
    <property type="component" value="Unassembled WGS sequence"/>
</dbReference>
<evidence type="ECO:0000313" key="1">
    <source>
        <dbReference type="EMBL" id="OGG40102.1"/>
    </source>
</evidence>
<sequence length="82" mass="9435">MDRLIKRTRKAHVCRYCKRVINPSSTCYYGEGERGYYHKECAETLLELGGLAKKGGYKNDAFTALEQKLERLRKESDEDGGE</sequence>
<comment type="caution">
    <text evidence="1">The sequence shown here is derived from an EMBL/GenBank/DDBJ whole genome shotgun (WGS) entry which is preliminary data.</text>
</comment>
<protein>
    <submittedName>
        <fullName evidence="1">Uncharacterized protein</fullName>
    </submittedName>
</protein>
<proteinExistence type="predicted"/>
<organism evidence="1 2">
    <name type="scientific">Candidatus Jorgensenbacteria bacterium RIFCSPLOWO2_01_FULL_45_25b</name>
    <dbReference type="NCBI Taxonomy" id="1798471"/>
    <lineage>
        <taxon>Bacteria</taxon>
        <taxon>Candidatus Joergenseniibacteriota</taxon>
    </lineage>
</organism>
<dbReference type="EMBL" id="MFKK01000034">
    <property type="protein sequence ID" value="OGG40102.1"/>
    <property type="molecule type" value="Genomic_DNA"/>
</dbReference>